<protein>
    <submittedName>
        <fullName evidence="2">Uncharacterized protein</fullName>
    </submittedName>
</protein>
<evidence type="ECO:0000313" key="3">
    <source>
        <dbReference type="Proteomes" id="UP000322634"/>
    </source>
</evidence>
<dbReference type="AlphaFoldDB" id="A0A5D0UAE7"/>
<sequence>MQVSRKAARTAVIATAVTALGGIGLTAAVHDQPGEAKDVGTVSAAKSLGKKKGIPCVVPGGRTAKYRHFERTEYVWKNEWPWRTSAWGPKSIDFKKGHKVSNTVTATLGAPIKSINATVGFQVTEEVSTDISHKWRLKKKRHYTLRMGQGFKVYKFNVYDALGNIQAGGPGGGYCVFNGKYSYVGSAYAKKFWTLDDKCTWNKKGKQVLCTAADLAY</sequence>
<dbReference type="EMBL" id="VSFF01000005">
    <property type="protein sequence ID" value="TYC15318.1"/>
    <property type="molecule type" value="Genomic_DNA"/>
</dbReference>
<accession>A0A5D0UAE7</accession>
<keyword evidence="1" id="KW-0732">Signal</keyword>
<keyword evidence="3" id="KW-1185">Reference proteome</keyword>
<name>A0A5D0UAE7_9ACTN</name>
<dbReference type="Proteomes" id="UP000322634">
    <property type="component" value="Unassembled WGS sequence"/>
</dbReference>
<comment type="caution">
    <text evidence="2">The sequence shown here is derived from an EMBL/GenBank/DDBJ whole genome shotgun (WGS) entry which is preliminary data.</text>
</comment>
<gene>
    <name evidence="2" type="ORF">FXF65_14720</name>
</gene>
<feature type="signal peptide" evidence="1">
    <location>
        <begin position="1"/>
        <end position="21"/>
    </location>
</feature>
<dbReference type="OrthoDB" id="3475529at2"/>
<evidence type="ECO:0000256" key="1">
    <source>
        <dbReference type="SAM" id="SignalP"/>
    </source>
</evidence>
<proteinExistence type="predicted"/>
<organism evidence="2 3">
    <name type="scientific">Actinomadura syzygii</name>
    <dbReference type="NCBI Taxonomy" id="1427538"/>
    <lineage>
        <taxon>Bacteria</taxon>
        <taxon>Bacillati</taxon>
        <taxon>Actinomycetota</taxon>
        <taxon>Actinomycetes</taxon>
        <taxon>Streptosporangiales</taxon>
        <taxon>Thermomonosporaceae</taxon>
        <taxon>Actinomadura</taxon>
    </lineage>
</organism>
<feature type="chain" id="PRO_5038939904" evidence="1">
    <location>
        <begin position="22"/>
        <end position="217"/>
    </location>
</feature>
<reference evidence="2 3" key="1">
    <citation type="submission" date="2019-08" db="EMBL/GenBank/DDBJ databases">
        <title>Actinomadura sp. nov. CYP1-5 isolated from mountain soil.</title>
        <authorList>
            <person name="Songsumanus A."/>
            <person name="Kuncharoen N."/>
            <person name="Kudo T."/>
            <person name="Yuki M."/>
            <person name="Igarashi Y."/>
            <person name="Tanasupawat S."/>
        </authorList>
    </citation>
    <scope>NUCLEOTIDE SEQUENCE [LARGE SCALE GENOMIC DNA]</scope>
    <source>
        <strain evidence="2 3">GKU157</strain>
    </source>
</reference>
<dbReference type="RefSeq" id="WP_148350460.1">
    <property type="nucleotide sequence ID" value="NZ_JBHSBF010000027.1"/>
</dbReference>
<evidence type="ECO:0000313" key="2">
    <source>
        <dbReference type="EMBL" id="TYC15318.1"/>
    </source>
</evidence>